<keyword evidence="2" id="KW-1185">Reference proteome</keyword>
<sequence length="66" mass="7606">MEKPTKCYLCETELNKIAVGLNKKLHGRKVEKFFCLRCLAEHLDMTVEDLLAKVEDFKAQGCTLFN</sequence>
<dbReference type="EMBL" id="CP003344">
    <property type="protein sequence ID" value="AGA68294.1"/>
    <property type="molecule type" value="Genomic_DNA"/>
</dbReference>
<protein>
    <submittedName>
        <fullName evidence="1">Uncharacterized protein</fullName>
    </submittedName>
</protein>
<proteinExistence type="predicted"/>
<evidence type="ECO:0000313" key="2">
    <source>
        <dbReference type="Proteomes" id="UP000010797"/>
    </source>
</evidence>
<name>L0F366_DESDL</name>
<dbReference type="STRING" id="871963.Desdi_0768"/>
<reference evidence="2" key="1">
    <citation type="submission" date="2012-02" db="EMBL/GenBank/DDBJ databases">
        <title>Complete sequence of Desulfitobacterium dichloroeliminans LMG P-21439.</title>
        <authorList>
            <person name="Lucas S."/>
            <person name="Han J."/>
            <person name="Lapidus A."/>
            <person name="Cheng J.-F."/>
            <person name="Goodwin L."/>
            <person name="Pitluck S."/>
            <person name="Peters L."/>
            <person name="Ovchinnikova G."/>
            <person name="Teshima H."/>
            <person name="Detter J.C."/>
            <person name="Han C."/>
            <person name="Tapia R."/>
            <person name="Land M."/>
            <person name="Hauser L."/>
            <person name="Kyrpides N."/>
            <person name="Ivanova N."/>
            <person name="Pagani I."/>
            <person name="Kruse T."/>
            <person name="de Vos W.M."/>
            <person name="Boon N."/>
            <person name="Smidt H."/>
            <person name="Woyke T."/>
        </authorList>
    </citation>
    <scope>NUCLEOTIDE SEQUENCE [LARGE SCALE GENOMIC DNA]</scope>
    <source>
        <strain evidence="2">LMG P-21439 / DCA1</strain>
    </source>
</reference>
<dbReference type="HOGENOM" id="CLU_192906_0_0_9"/>
<dbReference type="OrthoDB" id="2625437at2"/>
<dbReference type="AlphaFoldDB" id="L0F366"/>
<dbReference type="eggNOG" id="ENOG5033IKY">
    <property type="taxonomic scope" value="Bacteria"/>
</dbReference>
<gene>
    <name evidence="1" type="ordered locus">Desdi_0768</name>
</gene>
<dbReference type="KEGG" id="ddl:Desdi_0768"/>
<organism evidence="1 2">
    <name type="scientific">Desulfitobacterium dichloroeliminans (strain LMG P-21439 / DCA1)</name>
    <dbReference type="NCBI Taxonomy" id="871963"/>
    <lineage>
        <taxon>Bacteria</taxon>
        <taxon>Bacillati</taxon>
        <taxon>Bacillota</taxon>
        <taxon>Clostridia</taxon>
        <taxon>Eubacteriales</taxon>
        <taxon>Desulfitobacteriaceae</taxon>
        <taxon>Desulfitobacterium</taxon>
    </lineage>
</organism>
<dbReference type="RefSeq" id="WP_015261295.1">
    <property type="nucleotide sequence ID" value="NC_019903.1"/>
</dbReference>
<dbReference type="Proteomes" id="UP000010797">
    <property type="component" value="Chromosome"/>
</dbReference>
<evidence type="ECO:0000313" key="1">
    <source>
        <dbReference type="EMBL" id="AGA68294.1"/>
    </source>
</evidence>
<accession>L0F366</accession>